<reference evidence="3 4" key="2">
    <citation type="journal article" date="2017" name="Genome Announc.">
        <title>Draft Genome Sequences of Four Alkaliphilic Bacteria Belonging to the Anaerobacillus Genus.</title>
        <authorList>
            <person name="Bassil N.M."/>
            <person name="Lloyd J.R."/>
        </authorList>
    </citation>
    <scope>NUCLEOTIDE SEQUENCE [LARGE SCALE GENOMIC DNA]</scope>
    <source>
        <strain evidence="3 4">NB2006</strain>
    </source>
</reference>
<gene>
    <name evidence="3" type="ORF">AWH56_020035</name>
    <name evidence="2" type="ORF">AWH56_22565</name>
</gene>
<feature type="transmembrane region" description="Helical" evidence="1">
    <location>
        <begin position="38"/>
        <end position="58"/>
    </location>
</feature>
<keyword evidence="4" id="KW-1185">Reference proteome</keyword>
<organism evidence="2 4">
    <name type="scientific">Anaerobacillus isosaccharinicus</name>
    <dbReference type="NCBI Taxonomy" id="1532552"/>
    <lineage>
        <taxon>Bacteria</taxon>
        <taxon>Bacillati</taxon>
        <taxon>Bacillota</taxon>
        <taxon>Bacilli</taxon>
        <taxon>Bacillales</taxon>
        <taxon>Bacillaceae</taxon>
        <taxon>Anaerobacillus</taxon>
    </lineage>
</organism>
<name>A0A1S2KYV9_9BACI</name>
<reference evidence="3" key="4">
    <citation type="submission" date="2020-10" db="EMBL/GenBank/DDBJ databases">
        <authorList>
            <person name="Bassil N.M."/>
            <person name="Lloyd J.R."/>
        </authorList>
    </citation>
    <scope>NUCLEOTIDE SEQUENCE</scope>
    <source>
        <strain evidence="3">NB2006</strain>
    </source>
</reference>
<proteinExistence type="predicted"/>
<protein>
    <submittedName>
        <fullName evidence="2">Uncharacterized protein</fullName>
    </submittedName>
</protein>
<sequence>MSTFIIFLYHYFDFTLMAIFIVLLALFLSLFVKTKSKLIAAVMVVLVAVFFLVNHMQYTTFPKLVSNQLNEKSQIRDMTITINDNSNGYRDIEASVTIEDEEIIEQILTDFESLKLKRDINHRFREHNFTLSILVTNETKKHVYNTSSQTLYIDDDYINNYRILSATNHLKTIEALIENEEIEWQYYND</sequence>
<keyword evidence="1" id="KW-0812">Transmembrane</keyword>
<keyword evidence="1" id="KW-0472">Membrane</keyword>
<dbReference type="RefSeq" id="WP_071319174.1">
    <property type="nucleotide sequence ID" value="NZ_CP063356.2"/>
</dbReference>
<keyword evidence="1" id="KW-1133">Transmembrane helix</keyword>
<reference evidence="2 4" key="1">
    <citation type="submission" date="2016-10" db="EMBL/GenBank/DDBJ databases">
        <title>Draft genome sequences of four alkaliphilic bacteria belonging to the Anaerobacillus genus.</title>
        <authorList>
            <person name="Bassil N.M."/>
            <person name="Lloyd J.R."/>
        </authorList>
    </citation>
    <scope>NUCLEOTIDE SEQUENCE [LARGE SCALE GENOMIC DNA]</scope>
    <source>
        <strain evidence="2 4">NB2006</strain>
    </source>
</reference>
<dbReference type="Proteomes" id="UP000180175">
    <property type="component" value="Chromosome"/>
</dbReference>
<dbReference type="EMBL" id="LQXD01000197">
    <property type="protein sequence ID" value="OIJ04757.1"/>
    <property type="molecule type" value="Genomic_DNA"/>
</dbReference>
<dbReference type="KEGG" id="aia:AWH56_020035"/>
<reference evidence="3 4" key="3">
    <citation type="journal article" date="2019" name="Int. J. Syst. Evol. Microbiol.">
        <title>Anaerobacillus isosaccharinicus sp. nov., an alkaliphilic bacterium which degrades isosaccharinic acid.</title>
        <authorList>
            <person name="Bassil N.M."/>
            <person name="Lloyd J.R."/>
        </authorList>
    </citation>
    <scope>NUCLEOTIDE SEQUENCE [LARGE SCALE GENOMIC DNA]</scope>
    <source>
        <strain evidence="3 4">NB2006</strain>
    </source>
</reference>
<dbReference type="EMBL" id="CP063356">
    <property type="protein sequence ID" value="QOY34981.1"/>
    <property type="molecule type" value="Genomic_DNA"/>
</dbReference>
<accession>A0A1S2KYV9</accession>
<evidence type="ECO:0000256" key="1">
    <source>
        <dbReference type="SAM" id="Phobius"/>
    </source>
</evidence>
<evidence type="ECO:0000313" key="2">
    <source>
        <dbReference type="EMBL" id="OIJ04757.1"/>
    </source>
</evidence>
<dbReference type="OrthoDB" id="2864435at2"/>
<dbReference type="AlphaFoldDB" id="A0A1S2KYV9"/>
<evidence type="ECO:0000313" key="4">
    <source>
        <dbReference type="Proteomes" id="UP000180175"/>
    </source>
</evidence>
<evidence type="ECO:0000313" key="3">
    <source>
        <dbReference type="EMBL" id="QOY34981.1"/>
    </source>
</evidence>
<feature type="transmembrane region" description="Helical" evidence="1">
    <location>
        <begin position="6"/>
        <end position="31"/>
    </location>
</feature>